<dbReference type="SUPFAM" id="SSF49899">
    <property type="entry name" value="Concanavalin A-like lectins/glucanases"/>
    <property type="match status" value="1"/>
</dbReference>
<dbReference type="InterPro" id="IPR023296">
    <property type="entry name" value="Glyco_hydro_beta-prop_sf"/>
</dbReference>
<keyword evidence="9" id="KW-1185">Reference proteome</keyword>
<keyword evidence="2 4" id="KW-0378">Hydrolase</keyword>
<feature type="domain" description="Glycosyl hydrolase family 32 N-terminal" evidence="6">
    <location>
        <begin position="42"/>
        <end position="398"/>
    </location>
</feature>
<protein>
    <submittedName>
        <fullName evidence="8">Putative beta-Fructufuranosidase</fullName>
    </submittedName>
</protein>
<feature type="compositionally biased region" description="Polar residues" evidence="5">
    <location>
        <begin position="1"/>
        <end position="16"/>
    </location>
</feature>
<dbReference type="InterPro" id="IPR013189">
    <property type="entry name" value="Glyco_hydro_32_C"/>
</dbReference>
<dbReference type="InterPro" id="IPR013320">
    <property type="entry name" value="ConA-like_dom_sf"/>
</dbReference>
<evidence type="ECO:0000313" key="8">
    <source>
        <dbReference type="EMBL" id="KEQ75173.1"/>
    </source>
</evidence>
<dbReference type="GO" id="GO:0005737">
    <property type="term" value="C:cytoplasm"/>
    <property type="evidence" value="ECO:0007669"/>
    <property type="project" value="TreeGrafter"/>
</dbReference>
<dbReference type="HOGENOM" id="CLU_013784_1_0_1"/>
<evidence type="ECO:0000313" key="9">
    <source>
        <dbReference type="Proteomes" id="UP000027730"/>
    </source>
</evidence>
<evidence type="ECO:0000256" key="4">
    <source>
        <dbReference type="RuleBase" id="RU362110"/>
    </source>
</evidence>
<dbReference type="CDD" id="cd18621">
    <property type="entry name" value="GH32_XdINV-like"/>
    <property type="match status" value="1"/>
</dbReference>
<dbReference type="OrthoDB" id="202537at2759"/>
<accession>A0A074WPX0</accession>
<dbReference type="Proteomes" id="UP000027730">
    <property type="component" value="Unassembled WGS sequence"/>
</dbReference>
<dbReference type="InterPro" id="IPR001362">
    <property type="entry name" value="Glyco_hydro_32"/>
</dbReference>
<dbReference type="SMART" id="SM00640">
    <property type="entry name" value="Glyco_32"/>
    <property type="match status" value="1"/>
</dbReference>
<organism evidence="8 9">
    <name type="scientific">Aureobasidium namibiae CBS 147.97</name>
    <dbReference type="NCBI Taxonomy" id="1043004"/>
    <lineage>
        <taxon>Eukaryota</taxon>
        <taxon>Fungi</taxon>
        <taxon>Dikarya</taxon>
        <taxon>Ascomycota</taxon>
        <taxon>Pezizomycotina</taxon>
        <taxon>Dothideomycetes</taxon>
        <taxon>Dothideomycetidae</taxon>
        <taxon>Dothideales</taxon>
        <taxon>Saccotheciaceae</taxon>
        <taxon>Aureobasidium</taxon>
    </lineage>
</organism>
<evidence type="ECO:0000256" key="5">
    <source>
        <dbReference type="SAM" id="MobiDB-lite"/>
    </source>
</evidence>
<feature type="domain" description="Glycosyl hydrolase family 32 C-terminal" evidence="7">
    <location>
        <begin position="467"/>
        <end position="602"/>
    </location>
</feature>
<keyword evidence="3 4" id="KW-0326">Glycosidase</keyword>
<evidence type="ECO:0000259" key="7">
    <source>
        <dbReference type="Pfam" id="PF08244"/>
    </source>
</evidence>
<comment type="similarity">
    <text evidence="1 4">Belongs to the glycosyl hydrolase 32 family.</text>
</comment>
<dbReference type="Gene3D" id="2.115.10.20">
    <property type="entry name" value="Glycosyl hydrolase domain, family 43"/>
    <property type="match status" value="1"/>
</dbReference>
<dbReference type="Pfam" id="PF00251">
    <property type="entry name" value="Glyco_hydro_32N"/>
    <property type="match status" value="1"/>
</dbReference>
<dbReference type="Gene3D" id="2.60.120.560">
    <property type="entry name" value="Exo-inulinase, domain 1"/>
    <property type="match status" value="1"/>
</dbReference>
<reference evidence="8 9" key="1">
    <citation type="journal article" date="2014" name="BMC Genomics">
        <title>Genome sequencing of four Aureobasidium pullulans varieties: biotechnological potential, stress tolerance, and description of new species.</title>
        <authorList>
            <person name="Gostin Ar C."/>
            <person name="Ohm R.A."/>
            <person name="Kogej T."/>
            <person name="Sonjak S."/>
            <person name="Turk M."/>
            <person name="Zajc J."/>
            <person name="Zalar P."/>
            <person name="Grube M."/>
            <person name="Sun H."/>
            <person name="Han J."/>
            <person name="Sharma A."/>
            <person name="Chiniquy J."/>
            <person name="Ngan C.Y."/>
            <person name="Lipzen A."/>
            <person name="Barry K."/>
            <person name="Grigoriev I.V."/>
            <person name="Gunde-Cimerman N."/>
        </authorList>
    </citation>
    <scope>NUCLEOTIDE SEQUENCE [LARGE SCALE GENOMIC DNA]</scope>
    <source>
        <strain evidence="8 9">CBS 147.97</strain>
    </source>
</reference>
<dbReference type="EMBL" id="KL584706">
    <property type="protein sequence ID" value="KEQ75173.1"/>
    <property type="molecule type" value="Genomic_DNA"/>
</dbReference>
<dbReference type="PANTHER" id="PTHR42800">
    <property type="entry name" value="EXOINULINASE INUD (AFU_ORTHOLOGUE AFUA_5G00480)"/>
    <property type="match status" value="1"/>
</dbReference>
<dbReference type="Pfam" id="PF08244">
    <property type="entry name" value="Glyco_hydro_32C"/>
    <property type="match status" value="1"/>
</dbReference>
<sequence>MSRTPSTSSQSTNDTELSSHRDLDTKLSQSRSKFRRWRPSYHLQAPSGWMNDPCAPHYDHTTGLYHVSYQSNLDLNNADWGDIAWRSATSPDLVSWTPTHSLSLSPDANYDDKGVFTGCRLPSRDNSLTYAYTSVSDLPIHHTLPHVVGSESLSLARSFDGGRTWQKFAGNPILPSEPSGLDVTGWRDPFVSSWPEMAKVLGLDTNNTLFGIISGGIRDVTPTTFLYSIDANDLTRWQYIGPLVNFGMNLRPSRWSGDLGKNWEVTNFMTLQDTADSSVTRNFLVMGTEGCLPSAMGHQSKDLTGPSRPLRGQLWMSGSLKRSHPDTSPASSPVQMEFDFGGHLDHGCLYAANAFFDPKTGKHIVWAWITEEDLCDELRHEQGWSGLLSLPREIHLQTIENVVSARTSKLEAITSIETDRNQNGTHTVRTLATEPVTSMAKLLRRRASCRRARLSQPLPRRNSLNLAFTSDDVRTSAWELDCSFSVARSCQEIGLQIVHSRDFTQTTTLTFSPKHETFVIERPSFTSPSSTNLINTAPECAPHTLFTTVDPSKNNQQVEEPLHIQVWRDNSVLEVFVNGRTAVSTRIYAAEDTIGIRFFADDTPDFGGFDGTGISQLIYGTLWDGIGA</sequence>
<evidence type="ECO:0000256" key="1">
    <source>
        <dbReference type="ARBA" id="ARBA00009902"/>
    </source>
</evidence>
<dbReference type="SUPFAM" id="SSF75005">
    <property type="entry name" value="Arabinanase/levansucrase/invertase"/>
    <property type="match status" value="1"/>
</dbReference>
<name>A0A074WPX0_9PEZI</name>
<evidence type="ECO:0000259" key="6">
    <source>
        <dbReference type="Pfam" id="PF00251"/>
    </source>
</evidence>
<evidence type="ECO:0000256" key="2">
    <source>
        <dbReference type="ARBA" id="ARBA00022801"/>
    </source>
</evidence>
<dbReference type="AlphaFoldDB" id="A0A074WPX0"/>
<dbReference type="InterPro" id="IPR013148">
    <property type="entry name" value="Glyco_hydro_32_N"/>
</dbReference>
<dbReference type="GO" id="GO:0005987">
    <property type="term" value="P:sucrose catabolic process"/>
    <property type="evidence" value="ECO:0007669"/>
    <property type="project" value="TreeGrafter"/>
</dbReference>
<dbReference type="PANTHER" id="PTHR42800:SF3">
    <property type="entry name" value="GLYCOSYL HYDROLASE FAMILY 32 N-TERMINAL DOMAIN-CONTAINING PROTEIN"/>
    <property type="match status" value="1"/>
</dbReference>
<proteinExistence type="inferred from homology"/>
<feature type="region of interest" description="Disordered" evidence="5">
    <location>
        <begin position="1"/>
        <end position="31"/>
    </location>
</feature>
<dbReference type="STRING" id="1043004.A0A074WPX0"/>
<dbReference type="GO" id="GO:0004575">
    <property type="term" value="F:sucrose alpha-glucosidase activity"/>
    <property type="evidence" value="ECO:0007669"/>
    <property type="project" value="TreeGrafter"/>
</dbReference>
<dbReference type="RefSeq" id="XP_013429087.1">
    <property type="nucleotide sequence ID" value="XM_013573633.1"/>
</dbReference>
<evidence type="ECO:0000256" key="3">
    <source>
        <dbReference type="ARBA" id="ARBA00023295"/>
    </source>
</evidence>
<gene>
    <name evidence="8" type="ORF">M436DRAFT_43092</name>
</gene>
<dbReference type="GeneID" id="25409888"/>